<sequence length="86" mass="9385">MRAGWLSPRRPLRNYLPHRCAAHEEHVEPVWDECGLVIDGSVAAETPAQQIWSAIAGNQLLHKFVQRLFNGSGSGVDGSGVVLPAR</sequence>
<accession>A0ABQ2J278</accession>
<organism evidence="1 2">
    <name type="scientific">Streptomyces kronopolitis</name>
    <dbReference type="NCBI Taxonomy" id="1612435"/>
    <lineage>
        <taxon>Bacteria</taxon>
        <taxon>Bacillati</taxon>
        <taxon>Actinomycetota</taxon>
        <taxon>Actinomycetes</taxon>
        <taxon>Kitasatosporales</taxon>
        <taxon>Streptomycetaceae</taxon>
        <taxon>Streptomyces</taxon>
    </lineage>
</organism>
<dbReference type="Proteomes" id="UP000600080">
    <property type="component" value="Unassembled WGS sequence"/>
</dbReference>
<dbReference type="EMBL" id="BMND01000002">
    <property type="protein sequence ID" value="GGN34705.1"/>
    <property type="molecule type" value="Genomic_DNA"/>
</dbReference>
<evidence type="ECO:0000313" key="1">
    <source>
        <dbReference type="EMBL" id="GGN34705.1"/>
    </source>
</evidence>
<keyword evidence="2" id="KW-1185">Reference proteome</keyword>
<reference evidence="2" key="1">
    <citation type="journal article" date="2019" name="Int. J. Syst. Evol. Microbiol.">
        <title>The Global Catalogue of Microorganisms (GCM) 10K type strain sequencing project: providing services to taxonomists for standard genome sequencing and annotation.</title>
        <authorList>
            <consortium name="The Broad Institute Genomics Platform"/>
            <consortium name="The Broad Institute Genome Sequencing Center for Infectious Disease"/>
            <person name="Wu L."/>
            <person name="Ma J."/>
        </authorList>
    </citation>
    <scope>NUCLEOTIDE SEQUENCE [LARGE SCALE GENOMIC DNA]</scope>
    <source>
        <strain evidence="2">CGMCC 4.7323</strain>
    </source>
</reference>
<name>A0ABQ2J278_9ACTN</name>
<evidence type="ECO:0000313" key="2">
    <source>
        <dbReference type="Proteomes" id="UP000600080"/>
    </source>
</evidence>
<proteinExistence type="predicted"/>
<comment type="caution">
    <text evidence="1">The sequence shown here is derived from an EMBL/GenBank/DDBJ whole genome shotgun (WGS) entry which is preliminary data.</text>
</comment>
<gene>
    <name evidence="1" type="ORF">GCM10012285_07080</name>
</gene>
<protein>
    <submittedName>
        <fullName evidence="1">Uncharacterized protein</fullName>
    </submittedName>
</protein>